<gene>
    <name evidence="1" type="ordered locus">Rmet_6543</name>
</gene>
<evidence type="ECO:0000313" key="1">
    <source>
        <dbReference type="EMBL" id="ADC45150.1"/>
    </source>
</evidence>
<dbReference type="HOGENOM" id="CLU_2651864_0_0_4"/>
<accession>D3DXY0</accession>
<proteinExistence type="predicted"/>
<dbReference type="KEGG" id="rme:Rmet_6543"/>
<dbReference type="Proteomes" id="UP000002429">
    <property type="component" value="Chromosome"/>
</dbReference>
<dbReference type="EMBL" id="CP000352">
    <property type="protein sequence ID" value="ADC45150.1"/>
    <property type="molecule type" value="Genomic_DNA"/>
</dbReference>
<name>D3DXY0_CUPMC</name>
<protein>
    <submittedName>
        <fullName evidence="1">Uncharacterized protein</fullName>
    </submittedName>
</protein>
<sequence>MTKAGLMSFIYGFLQEADKGGAAVLTVAAISQNISTPRNECETTGPGWMGAPARSCEHKNGKAILRDIGQSCFCPP</sequence>
<dbReference type="AlphaFoldDB" id="D3DXY0"/>
<evidence type="ECO:0000313" key="2">
    <source>
        <dbReference type="Proteomes" id="UP000002429"/>
    </source>
</evidence>
<keyword evidence="2" id="KW-1185">Reference proteome</keyword>
<organism evidence="1 2">
    <name type="scientific">Cupriavidus metallidurans (strain ATCC 43123 / DSM 2839 / NBRC 102507 / CH34)</name>
    <name type="common">Ralstonia metallidurans</name>
    <dbReference type="NCBI Taxonomy" id="266264"/>
    <lineage>
        <taxon>Bacteria</taxon>
        <taxon>Pseudomonadati</taxon>
        <taxon>Pseudomonadota</taxon>
        <taxon>Betaproteobacteria</taxon>
        <taxon>Burkholderiales</taxon>
        <taxon>Burkholderiaceae</taxon>
        <taxon>Cupriavidus</taxon>
    </lineage>
</organism>
<reference evidence="2" key="1">
    <citation type="journal article" date="2010" name="PLoS ONE">
        <title>The complete genome sequence of Cupriavidus metallidurans strain CH34, a master survivalist in harsh and anthropogenic environments.</title>
        <authorList>
            <person name="Janssen P.J."/>
            <person name="Van Houdt R."/>
            <person name="Moors H."/>
            <person name="Monsieurs P."/>
            <person name="Morin N."/>
            <person name="Michaux A."/>
            <person name="Benotmane M.A."/>
            <person name="Leys N."/>
            <person name="Vallaeys T."/>
            <person name="Lapidus A."/>
            <person name="Monchy S."/>
            <person name="Medigue C."/>
            <person name="Taghavi S."/>
            <person name="McCorkle S."/>
            <person name="Dunn J."/>
            <person name="van der Lelie D."/>
            <person name="Mergeay M."/>
        </authorList>
    </citation>
    <scope>NUCLEOTIDE SEQUENCE [LARGE SCALE GENOMIC DNA]</scope>
    <source>
        <strain evidence="2">ATCC 43123 / DSM 2839 / NBRC 102507 / CH34</strain>
    </source>
</reference>